<keyword evidence="1" id="KW-1133">Transmembrane helix</keyword>
<evidence type="ECO:0000256" key="1">
    <source>
        <dbReference type="SAM" id="Phobius"/>
    </source>
</evidence>
<keyword evidence="3" id="KW-1185">Reference proteome</keyword>
<proteinExistence type="predicted"/>
<gene>
    <name evidence="2" type="ORF">GP2143_03268</name>
</gene>
<protein>
    <recommendedName>
        <fullName evidence="4">Lipoprotein</fullName>
    </recommendedName>
</protein>
<evidence type="ECO:0000313" key="3">
    <source>
        <dbReference type="Proteomes" id="UP000004931"/>
    </source>
</evidence>
<dbReference type="eggNOG" id="ENOG502ZI0X">
    <property type="taxonomic scope" value="Bacteria"/>
</dbReference>
<sequence>MEYKKIEDYMKYIAAIYCLLLVLTGCATNYSNVSPESVAQKVVIKNSGFDSHKTYFGPDHETSTSRGLFTDYEHVKLVAYEDKKSGKISYKLRISILYSGGWRFYDSASFLGGTHVDLHNNSRDVNFCTGGLCSYTEVMDIAISEERLTDYLDNDLIFRLNARTGHENIIEISSNYVAGFYSTIH</sequence>
<dbReference type="PROSITE" id="PS51257">
    <property type="entry name" value="PROKAR_LIPOPROTEIN"/>
    <property type="match status" value="1"/>
</dbReference>
<keyword evidence="1" id="KW-0472">Membrane</keyword>
<dbReference type="OrthoDB" id="5735561at2"/>
<evidence type="ECO:0008006" key="4">
    <source>
        <dbReference type="Google" id="ProtNLM"/>
    </source>
</evidence>
<accession>A0YD05</accession>
<organism evidence="2 3">
    <name type="scientific">marine gamma proteobacterium HTCC2143</name>
    <dbReference type="NCBI Taxonomy" id="247633"/>
    <lineage>
        <taxon>Bacteria</taxon>
        <taxon>Pseudomonadati</taxon>
        <taxon>Pseudomonadota</taxon>
        <taxon>Gammaproteobacteria</taxon>
        <taxon>Cellvibrionales</taxon>
        <taxon>Spongiibacteraceae</taxon>
        <taxon>BD1-7 clade</taxon>
    </lineage>
</organism>
<dbReference type="Proteomes" id="UP000004931">
    <property type="component" value="Unassembled WGS sequence"/>
</dbReference>
<dbReference type="AlphaFoldDB" id="A0YD05"/>
<name>A0YD05_9GAMM</name>
<dbReference type="EMBL" id="AAVT01000004">
    <property type="protein sequence ID" value="EAW31108.1"/>
    <property type="molecule type" value="Genomic_DNA"/>
</dbReference>
<keyword evidence="1" id="KW-0812">Transmembrane</keyword>
<comment type="caution">
    <text evidence="2">The sequence shown here is derived from an EMBL/GenBank/DDBJ whole genome shotgun (WGS) entry which is preliminary data.</text>
</comment>
<feature type="transmembrane region" description="Helical" evidence="1">
    <location>
        <begin position="12"/>
        <end position="30"/>
    </location>
</feature>
<reference evidence="2 3" key="1">
    <citation type="journal article" date="2010" name="J. Bacteriol.">
        <title>Genome sequence of the oligotrophic marine Gammaproteobacterium HTCC2143, isolated from the Oregon Coast.</title>
        <authorList>
            <person name="Oh H.M."/>
            <person name="Kang I."/>
            <person name="Ferriera S."/>
            <person name="Giovannoni S.J."/>
            <person name="Cho J.C."/>
        </authorList>
    </citation>
    <scope>NUCLEOTIDE SEQUENCE [LARGE SCALE GENOMIC DNA]</scope>
    <source>
        <strain evidence="2 3">HTCC2143</strain>
    </source>
</reference>
<evidence type="ECO:0000313" key="2">
    <source>
        <dbReference type="EMBL" id="EAW31108.1"/>
    </source>
</evidence>